<dbReference type="InterPro" id="IPR013740">
    <property type="entry name" value="Redoxin"/>
</dbReference>
<name>A0A4R6MAM5_9GAMM</name>
<evidence type="ECO:0000256" key="6">
    <source>
        <dbReference type="SAM" id="Phobius"/>
    </source>
</evidence>
<dbReference type="PANTHER" id="PTHR42852:SF6">
    <property type="entry name" value="THIOL:DISULFIDE INTERCHANGE PROTEIN DSBE"/>
    <property type="match status" value="1"/>
</dbReference>
<dbReference type="GO" id="GO:0015036">
    <property type="term" value="F:disulfide oxidoreductase activity"/>
    <property type="evidence" value="ECO:0007669"/>
    <property type="project" value="InterPro"/>
</dbReference>
<organism evidence="8 9">
    <name type="scientific">Marinomonas balearica</name>
    <dbReference type="NCBI Taxonomy" id="491947"/>
    <lineage>
        <taxon>Bacteria</taxon>
        <taxon>Pseudomonadati</taxon>
        <taxon>Pseudomonadota</taxon>
        <taxon>Gammaproteobacteria</taxon>
        <taxon>Oceanospirillales</taxon>
        <taxon>Oceanospirillaceae</taxon>
        <taxon>Marinomonas</taxon>
    </lineage>
</organism>
<reference evidence="8 9" key="1">
    <citation type="submission" date="2019-03" db="EMBL/GenBank/DDBJ databases">
        <title>Genomic Encyclopedia of Type Strains, Phase III (KMG-III): the genomes of soil and plant-associated and newly described type strains.</title>
        <authorList>
            <person name="Whitman W."/>
        </authorList>
    </citation>
    <scope>NUCLEOTIDE SEQUENCE [LARGE SCALE GENOMIC DNA]</scope>
    <source>
        <strain evidence="8 9">CECT 7378</strain>
    </source>
</reference>
<evidence type="ECO:0000313" key="9">
    <source>
        <dbReference type="Proteomes" id="UP000294656"/>
    </source>
</evidence>
<dbReference type="Proteomes" id="UP000294656">
    <property type="component" value="Unassembled WGS sequence"/>
</dbReference>
<comment type="caution">
    <text evidence="8">The sequence shown here is derived from an EMBL/GenBank/DDBJ whole genome shotgun (WGS) entry which is preliminary data.</text>
</comment>
<dbReference type="GO" id="GO:0005886">
    <property type="term" value="C:plasma membrane"/>
    <property type="evidence" value="ECO:0007669"/>
    <property type="project" value="UniProtKB-SubCell"/>
</dbReference>
<gene>
    <name evidence="8" type="ORF">DFP79_1967</name>
</gene>
<protein>
    <submittedName>
        <fullName evidence="8">Cytochrome c biogenesis protein CcmG/thiol:disulfide interchange protein DsbE</fullName>
    </submittedName>
</protein>
<sequence>MKKVLFFIPFIALVILGSFFYFNLDRHDDQMPSALLGKSVPSFTLVNLKTNDIITQKDLPQGPYLINVWGTWCPACAQEHEYLMELSAKGINIIGIDYKDEMKPALDWLAERGNPYSKVIFDEMGRLGVDLGVTGAPETFVVNSKGVIVQRHQGVVNEAVWQSLKSYMNE</sequence>
<keyword evidence="4" id="KW-1015">Disulfide bond</keyword>
<dbReference type="SUPFAM" id="SSF52833">
    <property type="entry name" value="Thioredoxin-like"/>
    <property type="match status" value="1"/>
</dbReference>
<feature type="transmembrane region" description="Helical" evidence="6">
    <location>
        <begin position="6"/>
        <end position="24"/>
    </location>
</feature>
<evidence type="ECO:0000259" key="7">
    <source>
        <dbReference type="PROSITE" id="PS51352"/>
    </source>
</evidence>
<evidence type="ECO:0000256" key="2">
    <source>
        <dbReference type="ARBA" id="ARBA00007758"/>
    </source>
</evidence>
<accession>A0A4R6MAM5</accession>
<evidence type="ECO:0000256" key="3">
    <source>
        <dbReference type="ARBA" id="ARBA00022748"/>
    </source>
</evidence>
<dbReference type="NCBIfam" id="TIGR00385">
    <property type="entry name" value="dsbE"/>
    <property type="match status" value="1"/>
</dbReference>
<dbReference type="PROSITE" id="PS51352">
    <property type="entry name" value="THIOREDOXIN_2"/>
    <property type="match status" value="1"/>
</dbReference>
<dbReference type="GO" id="GO:0017004">
    <property type="term" value="P:cytochrome complex assembly"/>
    <property type="evidence" value="ECO:0007669"/>
    <property type="project" value="UniProtKB-KW"/>
</dbReference>
<evidence type="ECO:0000256" key="4">
    <source>
        <dbReference type="ARBA" id="ARBA00023157"/>
    </source>
</evidence>
<comment type="similarity">
    <text evidence="2">Belongs to the thioredoxin family. DsbE subfamily.</text>
</comment>
<proteinExistence type="inferred from homology"/>
<dbReference type="InterPro" id="IPR004799">
    <property type="entry name" value="Periplasmic_diS_OxRdtase_DsbE"/>
</dbReference>
<dbReference type="InterPro" id="IPR013766">
    <property type="entry name" value="Thioredoxin_domain"/>
</dbReference>
<evidence type="ECO:0000256" key="1">
    <source>
        <dbReference type="ARBA" id="ARBA00004383"/>
    </source>
</evidence>
<evidence type="ECO:0000313" key="8">
    <source>
        <dbReference type="EMBL" id="TDO98326.1"/>
    </source>
</evidence>
<keyword evidence="5" id="KW-0676">Redox-active center</keyword>
<evidence type="ECO:0000256" key="5">
    <source>
        <dbReference type="ARBA" id="ARBA00023284"/>
    </source>
</evidence>
<dbReference type="InterPro" id="IPR036249">
    <property type="entry name" value="Thioredoxin-like_sf"/>
</dbReference>
<dbReference type="EMBL" id="SNXC01000011">
    <property type="protein sequence ID" value="TDO98326.1"/>
    <property type="molecule type" value="Genomic_DNA"/>
</dbReference>
<dbReference type="AlphaFoldDB" id="A0A4R6MAM5"/>
<dbReference type="PROSITE" id="PS00194">
    <property type="entry name" value="THIOREDOXIN_1"/>
    <property type="match status" value="1"/>
</dbReference>
<dbReference type="GO" id="GO:0030288">
    <property type="term" value="C:outer membrane-bounded periplasmic space"/>
    <property type="evidence" value="ECO:0007669"/>
    <property type="project" value="InterPro"/>
</dbReference>
<keyword evidence="6" id="KW-1133">Transmembrane helix</keyword>
<keyword evidence="3" id="KW-0201">Cytochrome c-type biogenesis</keyword>
<dbReference type="InterPro" id="IPR050553">
    <property type="entry name" value="Thioredoxin_ResA/DsbE_sf"/>
</dbReference>
<dbReference type="RefSeq" id="WP_133503746.1">
    <property type="nucleotide sequence ID" value="NZ_SNXC01000011.1"/>
</dbReference>
<comment type="subcellular location">
    <subcellularLocation>
        <location evidence="1">Cell inner membrane</location>
        <topology evidence="1">Single-pass membrane protein</topology>
        <orientation evidence="1">Periplasmic side</orientation>
    </subcellularLocation>
</comment>
<dbReference type="OrthoDB" id="9799347at2"/>
<feature type="domain" description="Thioredoxin" evidence="7">
    <location>
        <begin position="34"/>
        <end position="170"/>
    </location>
</feature>
<keyword evidence="9" id="KW-1185">Reference proteome</keyword>
<dbReference type="InterPro" id="IPR017937">
    <property type="entry name" value="Thioredoxin_CS"/>
</dbReference>
<keyword evidence="6" id="KW-0812">Transmembrane</keyword>
<dbReference type="Gene3D" id="3.40.30.10">
    <property type="entry name" value="Glutaredoxin"/>
    <property type="match status" value="1"/>
</dbReference>
<dbReference type="CDD" id="cd03010">
    <property type="entry name" value="TlpA_like_DsbE"/>
    <property type="match status" value="1"/>
</dbReference>
<dbReference type="Pfam" id="PF08534">
    <property type="entry name" value="Redoxin"/>
    <property type="match status" value="1"/>
</dbReference>
<dbReference type="PANTHER" id="PTHR42852">
    <property type="entry name" value="THIOL:DISULFIDE INTERCHANGE PROTEIN DSBE"/>
    <property type="match status" value="1"/>
</dbReference>
<keyword evidence="6" id="KW-0472">Membrane</keyword>